<dbReference type="InterPro" id="IPR036259">
    <property type="entry name" value="MFS_trans_sf"/>
</dbReference>
<feature type="transmembrane region" description="Helical" evidence="6">
    <location>
        <begin position="172"/>
        <end position="193"/>
    </location>
</feature>
<evidence type="ECO:0000256" key="4">
    <source>
        <dbReference type="ARBA" id="ARBA00022989"/>
    </source>
</evidence>
<feature type="transmembrane region" description="Helical" evidence="6">
    <location>
        <begin position="91"/>
        <end position="109"/>
    </location>
</feature>
<feature type="transmembrane region" description="Helical" evidence="6">
    <location>
        <begin position="59"/>
        <end position="79"/>
    </location>
</feature>
<keyword evidence="4 6" id="KW-1133">Transmembrane helix</keyword>
<keyword evidence="8" id="KW-1185">Reference proteome</keyword>
<dbReference type="AlphaFoldDB" id="A0AAN4VYP8"/>
<evidence type="ECO:0000313" key="7">
    <source>
        <dbReference type="EMBL" id="GJM62198.1"/>
    </source>
</evidence>
<sequence>MAEVMEKKTNQGQETNYTKPFIILVALFFVVGFLTTANGQFQAPLKTAFLANAGNLKNTLVTLITFAFFMGYPAMGGVSSRWIDKLGYRNTLIRGLVMLVAALGVFRLSVFADATLGSVALTAEATVPYAFFIFLAGSFFMGCSLAVLQVVINPYLVSCNVPGTTSVTRMSIGGSSNSIGTTIAPYFVAFLVFKGVENPAVEQMGIPFFGLMAAVALVAFIMSKLELPEIQGTTSGGDVKLEKSVWSFTHLFLGVVGIFVYVGVEICIGSNINLYAEDLGLPTDIYTLMAALYWGGMLAGRLLGSTLSRVAAQTQLAVAASGALVLVTAGMLLNQPWFLVGAGVFHSIMWGAIFALALDKLGKYTTAASGALMIGVAGGAIIPWFQGIAADVMGGWQWTWILVIACEAYILFYALIGHKHSLAENA</sequence>
<evidence type="ECO:0000256" key="5">
    <source>
        <dbReference type="ARBA" id="ARBA00023136"/>
    </source>
</evidence>
<gene>
    <name evidence="7" type="ORF">PEDI_27500</name>
</gene>
<feature type="transmembrane region" description="Helical" evidence="6">
    <location>
        <begin position="21"/>
        <end position="39"/>
    </location>
</feature>
<dbReference type="GO" id="GO:0022857">
    <property type="term" value="F:transmembrane transporter activity"/>
    <property type="evidence" value="ECO:0007669"/>
    <property type="project" value="InterPro"/>
</dbReference>
<feature type="transmembrane region" description="Helical" evidence="6">
    <location>
        <begin position="397"/>
        <end position="416"/>
    </location>
</feature>
<keyword evidence="2" id="KW-1003">Cell membrane</keyword>
<feature type="transmembrane region" description="Helical" evidence="6">
    <location>
        <begin position="365"/>
        <end position="385"/>
    </location>
</feature>
<feature type="transmembrane region" description="Helical" evidence="6">
    <location>
        <begin position="284"/>
        <end position="304"/>
    </location>
</feature>
<dbReference type="RefSeq" id="WP_338237531.1">
    <property type="nucleotide sequence ID" value="NZ_BQKE01000001.1"/>
</dbReference>
<dbReference type="InterPro" id="IPR050375">
    <property type="entry name" value="MFS_TsgA-like"/>
</dbReference>
<dbReference type="Pfam" id="PF07690">
    <property type="entry name" value="MFS_1"/>
    <property type="match status" value="1"/>
</dbReference>
<reference evidence="7 8" key="1">
    <citation type="submission" date="2021-12" db="EMBL/GenBank/DDBJ databases">
        <title>Genome sequencing of bacteria with rrn-lacking chromosome and rrn-plasmid.</title>
        <authorList>
            <person name="Anda M."/>
            <person name="Iwasaki W."/>
        </authorList>
    </citation>
    <scope>NUCLEOTIDE SEQUENCE [LARGE SCALE GENOMIC DNA]</scope>
    <source>
        <strain evidence="7 8">NBRC 15940</strain>
    </source>
</reference>
<comment type="subcellular location">
    <subcellularLocation>
        <location evidence="1">Cell inner membrane</location>
        <topology evidence="1">Multi-pass membrane protein</topology>
    </subcellularLocation>
</comment>
<feature type="transmembrane region" description="Helical" evidence="6">
    <location>
        <begin position="129"/>
        <end position="152"/>
    </location>
</feature>
<dbReference type="Gene3D" id="1.20.1250.20">
    <property type="entry name" value="MFS general substrate transporter like domains"/>
    <property type="match status" value="2"/>
</dbReference>
<dbReference type="PANTHER" id="PTHR43702">
    <property type="entry name" value="L-FUCOSE-PROTON SYMPORTER"/>
    <property type="match status" value="1"/>
</dbReference>
<dbReference type="EMBL" id="BQKE01000001">
    <property type="protein sequence ID" value="GJM62198.1"/>
    <property type="molecule type" value="Genomic_DNA"/>
</dbReference>
<keyword evidence="7" id="KW-0813">Transport</keyword>
<dbReference type="GO" id="GO:0005886">
    <property type="term" value="C:plasma membrane"/>
    <property type="evidence" value="ECO:0007669"/>
    <property type="project" value="UniProtKB-SubCell"/>
</dbReference>
<dbReference type="Proteomes" id="UP001310022">
    <property type="component" value="Unassembled WGS sequence"/>
</dbReference>
<keyword evidence="3 6" id="KW-0812">Transmembrane</keyword>
<dbReference type="PANTHER" id="PTHR43702:SF3">
    <property type="entry name" value="PROTEIN TSGA"/>
    <property type="match status" value="1"/>
</dbReference>
<protein>
    <submittedName>
        <fullName evidence="7">Glucose transporter</fullName>
    </submittedName>
</protein>
<organism evidence="7 8">
    <name type="scientific">Persicobacter diffluens</name>
    <dbReference type="NCBI Taxonomy" id="981"/>
    <lineage>
        <taxon>Bacteria</taxon>
        <taxon>Pseudomonadati</taxon>
        <taxon>Bacteroidota</taxon>
        <taxon>Cytophagia</taxon>
        <taxon>Cytophagales</taxon>
        <taxon>Persicobacteraceae</taxon>
        <taxon>Persicobacter</taxon>
    </lineage>
</organism>
<feature type="transmembrane region" description="Helical" evidence="6">
    <location>
        <begin position="244"/>
        <end position="264"/>
    </location>
</feature>
<keyword evidence="5 6" id="KW-0472">Membrane</keyword>
<feature type="transmembrane region" description="Helical" evidence="6">
    <location>
        <begin position="205"/>
        <end position="223"/>
    </location>
</feature>
<keyword evidence="7" id="KW-0762">Sugar transport</keyword>
<name>A0AAN4VYP8_9BACT</name>
<accession>A0AAN4VYP8</accession>
<evidence type="ECO:0000256" key="2">
    <source>
        <dbReference type="ARBA" id="ARBA00022475"/>
    </source>
</evidence>
<feature type="transmembrane region" description="Helical" evidence="6">
    <location>
        <begin position="339"/>
        <end position="358"/>
    </location>
</feature>
<proteinExistence type="predicted"/>
<feature type="transmembrane region" description="Helical" evidence="6">
    <location>
        <begin position="316"/>
        <end position="333"/>
    </location>
</feature>
<dbReference type="InterPro" id="IPR011701">
    <property type="entry name" value="MFS"/>
</dbReference>
<dbReference type="SUPFAM" id="SSF103473">
    <property type="entry name" value="MFS general substrate transporter"/>
    <property type="match status" value="1"/>
</dbReference>
<evidence type="ECO:0000256" key="6">
    <source>
        <dbReference type="SAM" id="Phobius"/>
    </source>
</evidence>
<evidence type="ECO:0000256" key="3">
    <source>
        <dbReference type="ARBA" id="ARBA00022692"/>
    </source>
</evidence>
<comment type="caution">
    <text evidence="7">The sequence shown here is derived from an EMBL/GenBank/DDBJ whole genome shotgun (WGS) entry which is preliminary data.</text>
</comment>
<evidence type="ECO:0000256" key="1">
    <source>
        <dbReference type="ARBA" id="ARBA00004429"/>
    </source>
</evidence>
<evidence type="ECO:0000313" key="8">
    <source>
        <dbReference type="Proteomes" id="UP001310022"/>
    </source>
</evidence>